<dbReference type="AlphaFoldDB" id="A0A5R8WJ39"/>
<accession>A0A5R8WJ39</accession>
<sequence>MNVFSSLGTLVVLALLAASCNLLGVDSIICGKPPQIACVTGTVLGETCPAGTIIQLHHSVGGETITYGFGERTSAPIPMSSRPSMTWVNLAPPVLSCRFLIG</sequence>
<keyword evidence="2" id="KW-1185">Reference proteome</keyword>
<dbReference type="EMBL" id="VAJM01000015">
    <property type="protein sequence ID" value="TLM88907.1"/>
    <property type="molecule type" value="Genomic_DNA"/>
</dbReference>
<reference evidence="1 2" key="1">
    <citation type="submission" date="2019-05" db="EMBL/GenBank/DDBJ databases">
        <title>Hymenobacter edaphi sp. nov., isolated from abandoned arsenic-contaminated farmland soil.</title>
        <authorList>
            <person name="Nie L."/>
        </authorList>
    </citation>
    <scope>NUCLEOTIDE SEQUENCE [LARGE SCALE GENOMIC DNA]</scope>
    <source>
        <strain evidence="1 2">1-3-3-8</strain>
    </source>
</reference>
<protein>
    <submittedName>
        <fullName evidence="1">Uncharacterized protein</fullName>
    </submittedName>
</protein>
<dbReference type="RefSeq" id="WP_138081168.1">
    <property type="nucleotide sequence ID" value="NZ_VAJM01000015.1"/>
</dbReference>
<dbReference type="Proteomes" id="UP000305517">
    <property type="component" value="Unassembled WGS sequence"/>
</dbReference>
<evidence type="ECO:0000313" key="2">
    <source>
        <dbReference type="Proteomes" id="UP000305517"/>
    </source>
</evidence>
<proteinExistence type="predicted"/>
<evidence type="ECO:0000313" key="1">
    <source>
        <dbReference type="EMBL" id="TLM88907.1"/>
    </source>
</evidence>
<organism evidence="1 2">
    <name type="scientific">Hymenobacter jeollabukensis</name>
    <dbReference type="NCBI Taxonomy" id="2025313"/>
    <lineage>
        <taxon>Bacteria</taxon>
        <taxon>Pseudomonadati</taxon>
        <taxon>Bacteroidota</taxon>
        <taxon>Cytophagia</taxon>
        <taxon>Cytophagales</taxon>
        <taxon>Hymenobacteraceae</taxon>
        <taxon>Hymenobacter</taxon>
    </lineage>
</organism>
<name>A0A5R8WJ39_9BACT</name>
<comment type="caution">
    <text evidence="1">The sequence shown here is derived from an EMBL/GenBank/DDBJ whole genome shotgun (WGS) entry which is preliminary data.</text>
</comment>
<gene>
    <name evidence="1" type="ORF">FDY95_22250</name>
</gene>